<dbReference type="InterPro" id="IPR036866">
    <property type="entry name" value="RibonucZ/Hydroxyglut_hydro"/>
</dbReference>
<evidence type="ECO:0000259" key="1">
    <source>
        <dbReference type="SMART" id="SM00849"/>
    </source>
</evidence>
<dbReference type="GO" id="GO:0042781">
    <property type="term" value="F:3'-tRNA processing endoribonuclease activity"/>
    <property type="evidence" value="ECO:0007669"/>
    <property type="project" value="TreeGrafter"/>
</dbReference>
<comment type="caution">
    <text evidence="2">The sequence shown here is derived from an EMBL/GenBank/DDBJ whole genome shotgun (WGS) entry which is preliminary data.</text>
</comment>
<dbReference type="EMBL" id="WUYX01000003">
    <property type="protein sequence ID" value="MXV60559.1"/>
    <property type="molecule type" value="Genomic_DNA"/>
</dbReference>
<dbReference type="SUPFAM" id="SSF56281">
    <property type="entry name" value="Metallo-hydrolase/oxidoreductase"/>
    <property type="match status" value="1"/>
</dbReference>
<dbReference type="RefSeq" id="WP_160061632.1">
    <property type="nucleotide sequence ID" value="NZ_WUYX01000003.1"/>
</dbReference>
<feature type="domain" description="Metallo-beta-lactamase" evidence="1">
    <location>
        <begin position="16"/>
        <end position="204"/>
    </location>
</feature>
<protein>
    <submittedName>
        <fullName evidence="2">MBL fold metallo-hydrolase</fullName>
    </submittedName>
</protein>
<dbReference type="Proteomes" id="UP000434101">
    <property type="component" value="Unassembled WGS sequence"/>
</dbReference>
<dbReference type="PANTHER" id="PTHR46018:SF2">
    <property type="entry name" value="ZINC PHOSPHODIESTERASE ELAC PROTEIN 1"/>
    <property type="match status" value="1"/>
</dbReference>
<keyword evidence="3" id="KW-1185">Reference proteome</keyword>
<dbReference type="InterPro" id="IPR001279">
    <property type="entry name" value="Metallo-B-lactamas"/>
</dbReference>
<dbReference type="Pfam" id="PF23023">
    <property type="entry name" value="Anti-Pycsar_Apyc1"/>
    <property type="match status" value="1"/>
</dbReference>
<gene>
    <name evidence="2" type="ORF">GS429_00435</name>
</gene>
<reference evidence="2 3" key="1">
    <citation type="submission" date="2020-01" db="EMBL/GenBank/DDBJ databases">
        <title>Natronorubrum sp. JWXQ-INN 674 isolated from Inner Mongolia Autonomous Region of China.</title>
        <authorList>
            <person name="Xue Q."/>
        </authorList>
    </citation>
    <scope>NUCLEOTIDE SEQUENCE [LARGE SCALE GENOMIC DNA]</scope>
    <source>
        <strain evidence="2 3">JWXQ-INN-674</strain>
    </source>
</reference>
<accession>A0A6B0VIX8</accession>
<organism evidence="2 3">
    <name type="scientific">Natronorubrum halalkaliphilum</name>
    <dbReference type="NCBI Taxonomy" id="2691917"/>
    <lineage>
        <taxon>Archaea</taxon>
        <taxon>Methanobacteriati</taxon>
        <taxon>Methanobacteriota</taxon>
        <taxon>Stenosarchaea group</taxon>
        <taxon>Halobacteria</taxon>
        <taxon>Halobacteriales</taxon>
        <taxon>Natrialbaceae</taxon>
        <taxon>Natronorubrum</taxon>
    </lineage>
</organism>
<evidence type="ECO:0000313" key="3">
    <source>
        <dbReference type="Proteomes" id="UP000434101"/>
    </source>
</evidence>
<dbReference type="AlphaFoldDB" id="A0A6B0VIX8"/>
<dbReference type="PANTHER" id="PTHR46018">
    <property type="entry name" value="ZINC PHOSPHODIESTERASE ELAC PROTEIN 1"/>
    <property type="match status" value="1"/>
</dbReference>
<keyword evidence="2" id="KW-0378">Hydrolase</keyword>
<dbReference type="SMART" id="SM00849">
    <property type="entry name" value="Lactamase_B"/>
    <property type="match status" value="1"/>
</dbReference>
<sequence length="260" mass="27906">MATLRLLGTAAYPRVDETVHLLLSSNDEHLLVDAGTRIPQTLEELGYSPGDVTDIFCTHSHADHLLGVPYVLLGRFLARNGAIRATAPDRPLTVRANPDTISDLRTLTGVVTPGIDELLTDADRLVETAVGDTFTVGNVTVGVGPADHAVPTQGLVFDGEQRIVYTADTTSMPALREYVGTCDVVIHEAMYAAEQADLAADLGHGTSREAGAFAAATDANELWLVHVADRYESAEQIRREAEAEFDGRVVVPSRFDTVSL</sequence>
<name>A0A6B0VIX8_9EURY</name>
<dbReference type="Gene3D" id="3.60.15.10">
    <property type="entry name" value="Ribonuclease Z/Hydroxyacylglutathione hydrolase-like"/>
    <property type="match status" value="1"/>
</dbReference>
<dbReference type="OrthoDB" id="73420at2157"/>
<evidence type="ECO:0000313" key="2">
    <source>
        <dbReference type="EMBL" id="MXV60559.1"/>
    </source>
</evidence>
<proteinExistence type="predicted"/>